<evidence type="ECO:0000256" key="3">
    <source>
        <dbReference type="ARBA" id="ARBA00022538"/>
    </source>
</evidence>
<evidence type="ECO:0000256" key="11">
    <source>
        <dbReference type="SAM" id="Phobius"/>
    </source>
</evidence>
<dbReference type="GO" id="GO:0005267">
    <property type="term" value="F:potassium channel activity"/>
    <property type="evidence" value="ECO:0007669"/>
    <property type="project" value="UniProtKB-KW"/>
</dbReference>
<dbReference type="PANTHER" id="PTHR10027">
    <property type="entry name" value="CALCIUM-ACTIVATED POTASSIUM CHANNEL ALPHA CHAIN"/>
    <property type="match status" value="1"/>
</dbReference>
<evidence type="ECO:0000256" key="9">
    <source>
        <dbReference type="ARBA" id="ARBA00023136"/>
    </source>
</evidence>
<feature type="transmembrane region" description="Helical" evidence="11">
    <location>
        <begin position="39"/>
        <end position="58"/>
    </location>
</feature>
<keyword evidence="3" id="KW-0633">Potassium transport</keyword>
<keyword evidence="8" id="KW-0406">Ion transport</keyword>
<evidence type="ECO:0000256" key="10">
    <source>
        <dbReference type="ARBA" id="ARBA00023303"/>
    </source>
</evidence>
<sequence>MTESPLARWERYNGAVLGVASLLYLASYAVRVLGHGLPAAVRDLCLAVTFASWAVFALDYGVRRRLSGQRWPRFVRTHWLDTVVLVLPLLRPVRIVQAYETVQAHHDGPRLALHARVITYAGVSVTLLGFAGSLALYQQERTAPGADIVTYGDAVWFTCTTLSTVGYGDLAPVTPLGRLIAVGVMACGLALLGAVTGTFSSWLLQVFAREGERPPGNSPGASDGKD</sequence>
<keyword evidence="4 11" id="KW-0812">Transmembrane</keyword>
<proteinExistence type="predicted"/>
<evidence type="ECO:0000256" key="7">
    <source>
        <dbReference type="ARBA" id="ARBA00022989"/>
    </source>
</evidence>
<evidence type="ECO:0000256" key="5">
    <source>
        <dbReference type="ARBA" id="ARBA00022826"/>
    </source>
</evidence>
<feature type="transmembrane region" description="Helical" evidence="11">
    <location>
        <begin position="148"/>
        <end position="167"/>
    </location>
</feature>
<dbReference type="RefSeq" id="WP_353941377.1">
    <property type="nucleotide sequence ID" value="NZ_CP159534.1"/>
</dbReference>
<dbReference type="Gene3D" id="1.20.120.350">
    <property type="entry name" value="Voltage-gated potassium channels. Chain C"/>
    <property type="match status" value="1"/>
</dbReference>
<gene>
    <name evidence="13" type="ORF">ABII15_06870</name>
</gene>
<dbReference type="InterPro" id="IPR027359">
    <property type="entry name" value="Volt_channel_dom_sf"/>
</dbReference>
<dbReference type="EMBL" id="CP159534">
    <property type="protein sequence ID" value="XCJ69706.1"/>
    <property type="molecule type" value="Genomic_DNA"/>
</dbReference>
<feature type="transmembrane region" description="Helical" evidence="11">
    <location>
        <begin position="79"/>
        <end position="97"/>
    </location>
</feature>
<dbReference type="KEGG" id="stac:ABII15_06870"/>
<accession>A0AAU8INE0</accession>
<keyword evidence="9 11" id="KW-0472">Membrane</keyword>
<feature type="domain" description="Potassium channel" evidence="12">
    <location>
        <begin position="146"/>
        <end position="204"/>
    </location>
</feature>
<evidence type="ECO:0000256" key="2">
    <source>
        <dbReference type="ARBA" id="ARBA00022448"/>
    </source>
</evidence>
<keyword evidence="5" id="KW-0631">Potassium channel</keyword>
<dbReference type="InterPro" id="IPR047871">
    <property type="entry name" value="K_chnl_Slo-like"/>
</dbReference>
<dbReference type="GO" id="GO:0016020">
    <property type="term" value="C:membrane"/>
    <property type="evidence" value="ECO:0007669"/>
    <property type="project" value="UniProtKB-SubCell"/>
</dbReference>
<dbReference type="Gene3D" id="1.10.287.70">
    <property type="match status" value="1"/>
</dbReference>
<keyword evidence="7 11" id="KW-1133">Transmembrane helix</keyword>
<evidence type="ECO:0000256" key="1">
    <source>
        <dbReference type="ARBA" id="ARBA00004141"/>
    </source>
</evidence>
<name>A0AAU8INE0_9ACTN</name>
<organism evidence="13">
    <name type="scientific">Streptomyces tabacisoli</name>
    <dbReference type="NCBI Taxonomy" id="3156398"/>
    <lineage>
        <taxon>Bacteria</taxon>
        <taxon>Bacillati</taxon>
        <taxon>Actinomycetota</taxon>
        <taxon>Actinomycetes</taxon>
        <taxon>Kitasatosporales</taxon>
        <taxon>Streptomycetaceae</taxon>
        <taxon>Streptomyces</taxon>
    </lineage>
</organism>
<reference evidence="13" key="1">
    <citation type="submission" date="2024-06" db="EMBL/GenBank/DDBJ databases">
        <title>Streptomyces sp. strain HUAS MG91 genome sequences.</title>
        <authorList>
            <person name="Mo P."/>
        </authorList>
    </citation>
    <scope>NUCLEOTIDE SEQUENCE</scope>
    <source>
        <strain evidence="13">HUAS MG91</strain>
    </source>
</reference>
<keyword evidence="2" id="KW-0813">Transport</keyword>
<evidence type="ECO:0000256" key="6">
    <source>
        <dbReference type="ARBA" id="ARBA00022958"/>
    </source>
</evidence>
<dbReference type="PANTHER" id="PTHR10027:SF10">
    <property type="entry name" value="SLOWPOKE 2, ISOFORM D"/>
    <property type="match status" value="1"/>
</dbReference>
<keyword evidence="10 13" id="KW-0407">Ion channel</keyword>
<keyword evidence="6" id="KW-0630">Potassium</keyword>
<feature type="transmembrane region" description="Helical" evidence="11">
    <location>
        <begin position="117"/>
        <end position="136"/>
    </location>
</feature>
<feature type="transmembrane region" description="Helical" evidence="11">
    <location>
        <begin position="12"/>
        <end position="33"/>
    </location>
</feature>
<dbReference type="InterPro" id="IPR013099">
    <property type="entry name" value="K_chnl_dom"/>
</dbReference>
<comment type="subcellular location">
    <subcellularLocation>
        <location evidence="1">Membrane</location>
        <topology evidence="1">Multi-pass membrane protein</topology>
    </subcellularLocation>
</comment>
<dbReference type="AlphaFoldDB" id="A0AAU8INE0"/>
<protein>
    <submittedName>
        <fullName evidence="13">Potassium channel family protein</fullName>
    </submittedName>
</protein>
<evidence type="ECO:0000256" key="8">
    <source>
        <dbReference type="ARBA" id="ARBA00023065"/>
    </source>
</evidence>
<feature type="transmembrane region" description="Helical" evidence="11">
    <location>
        <begin position="179"/>
        <end position="204"/>
    </location>
</feature>
<evidence type="ECO:0000256" key="4">
    <source>
        <dbReference type="ARBA" id="ARBA00022692"/>
    </source>
</evidence>
<evidence type="ECO:0000259" key="12">
    <source>
        <dbReference type="Pfam" id="PF07885"/>
    </source>
</evidence>
<evidence type="ECO:0000313" key="13">
    <source>
        <dbReference type="EMBL" id="XCJ69706.1"/>
    </source>
</evidence>
<dbReference type="SUPFAM" id="SSF81324">
    <property type="entry name" value="Voltage-gated potassium channels"/>
    <property type="match status" value="1"/>
</dbReference>
<dbReference type="Pfam" id="PF07885">
    <property type="entry name" value="Ion_trans_2"/>
    <property type="match status" value="1"/>
</dbReference>